<gene>
    <name evidence="1" type="ORF">FGO68_gene4509</name>
</gene>
<comment type="caution">
    <text evidence="1">The sequence shown here is derived from an EMBL/GenBank/DDBJ whole genome shotgun (WGS) entry which is preliminary data.</text>
</comment>
<dbReference type="EMBL" id="RRYP01004360">
    <property type="protein sequence ID" value="TNV82925.1"/>
    <property type="molecule type" value="Genomic_DNA"/>
</dbReference>
<name>A0A8J8T5Y5_HALGN</name>
<protein>
    <submittedName>
        <fullName evidence="1">Uncharacterized protein</fullName>
    </submittedName>
</protein>
<dbReference type="Proteomes" id="UP000785679">
    <property type="component" value="Unassembled WGS sequence"/>
</dbReference>
<dbReference type="AlphaFoldDB" id="A0A8J8T5Y5"/>
<keyword evidence="2" id="KW-1185">Reference proteome</keyword>
<reference evidence="1" key="1">
    <citation type="submission" date="2019-06" db="EMBL/GenBank/DDBJ databases">
        <authorList>
            <person name="Zheng W."/>
        </authorList>
    </citation>
    <scope>NUCLEOTIDE SEQUENCE</scope>
    <source>
        <strain evidence="1">QDHG01</strain>
    </source>
</reference>
<organism evidence="1 2">
    <name type="scientific">Halteria grandinella</name>
    <dbReference type="NCBI Taxonomy" id="5974"/>
    <lineage>
        <taxon>Eukaryota</taxon>
        <taxon>Sar</taxon>
        <taxon>Alveolata</taxon>
        <taxon>Ciliophora</taxon>
        <taxon>Intramacronucleata</taxon>
        <taxon>Spirotrichea</taxon>
        <taxon>Stichotrichia</taxon>
        <taxon>Sporadotrichida</taxon>
        <taxon>Halteriidae</taxon>
        <taxon>Halteria</taxon>
    </lineage>
</organism>
<evidence type="ECO:0000313" key="2">
    <source>
        <dbReference type="Proteomes" id="UP000785679"/>
    </source>
</evidence>
<sequence length="71" mass="8309">MSKPPYTCISLLASSIIISITTALQYSLSKEQRCKMILPRFMHYYKARSHFATLRFRPSIRIDQFHCIKVA</sequence>
<accession>A0A8J8T5Y5</accession>
<evidence type="ECO:0000313" key="1">
    <source>
        <dbReference type="EMBL" id="TNV82925.1"/>
    </source>
</evidence>
<proteinExistence type="predicted"/>